<dbReference type="Gene3D" id="3.40.50.300">
    <property type="entry name" value="P-loop containing nucleotide triphosphate hydrolases"/>
    <property type="match status" value="2"/>
</dbReference>
<sequence length="1770" mass="196234">MSVSRDEIAVAATMNPVRVDIVGDFAGQGLFAIHGEALLGHCIRHARVDFGAGGFQLLHAVHAFEDFLAKLTARGCNFQIVWFEMPKYVLEDDSTASKFQLARSVLIEHLRKLRPSDGSNLFSSPGSDAFGEYLHEHSLSFFLGERVSGLSEDTQTVTQQMLSAGYCVAFLEDVEIRSSKIYTSVVSPTVPRGVPAASKDDDGSIRQASTESLDVVDALLALPKSDALTAREILCLSAFSQVLGDAKDSLLQEASALIIHLVLLRHIPLSHRGRVSDSSDQTTSTDPLGSFFDTFAEKVRGTLAGWATGKYSDKKWDAFDLLDGRLYTDTFHRLGRVTADTLGSQLTEEVNDLSALLSSLSKVELDVLSIAKSGPTSQTTSENLDEAATPSAKPSVLPFSNPVMDLYLSEVKLEARSDENRAPAPKVFQELTHWHNSKKPIDPKYVPKPLDKKALRKNQRFMAETIAYSASLTGESGKNIDPEIIVVSATTSQKPSTNDARNKNTKPPPVKKTKAGATIKSGTQKAVEEAQRMQAEKSRLKSRDVTQNWNKLVPGFEKEESLVKRYLSAEKYLRELSAAHTDFIASEVLLYLCSILVRIANQREVADASYLSIMAMIWSKVKQICSLGLTQPVFDSLATLAKTVKFPVSAIDRAGLALRPSPLPFKVQDPKYPIPQSATRFQLEYAGPYMDRGFDSAADDRVPFVPDAWQREVLDAIDDHVSVLAIAPTSAGKTFISFYAMKKILQSNDDDILVYVAPTKALVNQIAAEVQARFSKKYRQDARSIWSIHTRDYRINNPKGCQVLVTVPSILQIMLLSPANSSTPTAWARRIKWIIFDEVHCIGQSDEGMIWEQLLLMAPCPIIALSATVGNPEDFKDWLEKVQQAKGFKFKMVVHTSRYSDLRKFIHAPPESKSEFKGLTAVERLPVPGLDSETKAVTPFYFVHPVSGIVESNPDILSDVSLEPRDCLMLWDSMVHTQKQIGGDVKPPAEIPLKSPVKRSDVVSWESELKNQLASWMRGSATPFQKVRDELRGTRYSELSNDQPPSTMTLDSKSGATVSSRSVFSLLLDLRASGALPAILFNYDRTQCEVIAHQVLVVLQAAEETYRNTNKAWIRKMDQYAVWKKAQEAKGKVASKVSKKSKGRDDDDKVSKADQERDSSDPAYWASFDPEAPIQDFSFADRTKLSTEELDQLIDSLKWAGLPEYLIHALQRGVGVHHAGMNRKYRQVVEMLFRKGFLTVVVATGTLAMGINMPCKTVVFTGDSVYLTSLNYRQASGRAGRRGFDLLGNVVFHNIHPHRVFEIMSAKLPDLRGQFPLSVTLVLRLLTLLHGTKNSDYASNMIAGLLTQSRMYMGGPDDRMSIAHHVRFSIEYLRRQHLLSETGAPLNFAGLVGHLYYTENAVFALHSLLRGGFFHRLCTDIDSDSETKQKDILNEIVLVLSHLFCRYPCHQYQDKAWLEEHVHRSSSMVILPDLPAEAEDILTNHNKETLDIFRGYVSSYVEQHLAETPDNELPFTKTSVGAPGAESPELAKVLGALGVDSAPTKIRSPFAALSGFKDNNFGTIKELCETVRSGVFLEDSAIPYIPIAPRETNGVPWNAYLYDFFRHGDQVVLVKDNGVRKADLWFHLKDFSLILATIVTSLGNYLDPSAAVDADDEVADESRYERAEVKEDKEEELKAEAAVKQPVALDTAKKVVVKKAKKVVADSWDDGDDSEGDSDAWDAGSDTAGGKGSEPVFSAADTEGQSLIKVHKAFQMVQAQFDEKFFKMWA</sequence>
<organism evidence="8 9">
    <name type="scientific">Podospora australis</name>
    <dbReference type="NCBI Taxonomy" id="1536484"/>
    <lineage>
        <taxon>Eukaryota</taxon>
        <taxon>Fungi</taxon>
        <taxon>Dikarya</taxon>
        <taxon>Ascomycota</taxon>
        <taxon>Pezizomycotina</taxon>
        <taxon>Sordariomycetes</taxon>
        <taxon>Sordariomycetidae</taxon>
        <taxon>Sordariales</taxon>
        <taxon>Podosporaceae</taxon>
        <taxon>Podospora</taxon>
    </lineage>
</organism>
<name>A0AAN7AKJ6_9PEZI</name>
<dbReference type="Pfam" id="PF00270">
    <property type="entry name" value="DEAD"/>
    <property type="match status" value="1"/>
</dbReference>
<feature type="region of interest" description="Disordered" evidence="5">
    <location>
        <begin position="1134"/>
        <end position="1168"/>
    </location>
</feature>
<keyword evidence="4" id="KW-0067">ATP-binding</keyword>
<feature type="compositionally biased region" description="Polar residues" evidence="5">
    <location>
        <begin position="490"/>
        <end position="499"/>
    </location>
</feature>
<dbReference type="FunFam" id="3.40.50.300:FF:001039">
    <property type="entry name" value="ATP-dependent RNA helicase DDX60"/>
    <property type="match status" value="1"/>
</dbReference>
<dbReference type="PROSITE" id="PS51192">
    <property type="entry name" value="HELICASE_ATP_BIND_1"/>
    <property type="match status" value="1"/>
</dbReference>
<feature type="region of interest" description="Disordered" evidence="5">
    <location>
        <begin position="490"/>
        <end position="515"/>
    </location>
</feature>
<evidence type="ECO:0000259" key="7">
    <source>
        <dbReference type="PROSITE" id="PS51194"/>
    </source>
</evidence>
<keyword evidence="1" id="KW-0547">Nucleotide-binding</keyword>
<dbReference type="EMBL" id="MU864375">
    <property type="protein sequence ID" value="KAK4189457.1"/>
    <property type="molecule type" value="Genomic_DNA"/>
</dbReference>
<proteinExistence type="predicted"/>
<feature type="domain" description="Helicase C-terminal" evidence="7">
    <location>
        <begin position="1145"/>
        <end position="1323"/>
    </location>
</feature>
<keyword evidence="3" id="KW-0347">Helicase</keyword>
<dbReference type="InterPro" id="IPR055124">
    <property type="entry name" value="PIN-like_DDX60"/>
</dbReference>
<dbReference type="InterPro" id="IPR052431">
    <property type="entry name" value="SKI2_subfamily_helicases"/>
</dbReference>
<evidence type="ECO:0000256" key="4">
    <source>
        <dbReference type="ARBA" id="ARBA00022840"/>
    </source>
</evidence>
<dbReference type="InterPro" id="IPR014001">
    <property type="entry name" value="Helicase_ATP-bd"/>
</dbReference>
<dbReference type="InterPro" id="IPR059032">
    <property type="entry name" value="WHD_DDX60"/>
</dbReference>
<dbReference type="Pfam" id="PF26076">
    <property type="entry name" value="WHD_DDX60"/>
    <property type="match status" value="1"/>
</dbReference>
<keyword evidence="2" id="KW-0378">Hydrolase</keyword>
<dbReference type="GO" id="GO:0004386">
    <property type="term" value="F:helicase activity"/>
    <property type="evidence" value="ECO:0007669"/>
    <property type="project" value="UniProtKB-KW"/>
</dbReference>
<dbReference type="GO" id="GO:0016787">
    <property type="term" value="F:hydrolase activity"/>
    <property type="evidence" value="ECO:0007669"/>
    <property type="project" value="UniProtKB-KW"/>
</dbReference>
<evidence type="ECO:0000259" key="6">
    <source>
        <dbReference type="PROSITE" id="PS51192"/>
    </source>
</evidence>
<protein>
    <recommendedName>
        <fullName evidence="10">Helicase</fullName>
    </recommendedName>
</protein>
<dbReference type="InterPro" id="IPR011545">
    <property type="entry name" value="DEAD/DEAH_box_helicase_dom"/>
</dbReference>
<evidence type="ECO:0000313" key="8">
    <source>
        <dbReference type="EMBL" id="KAK4189457.1"/>
    </source>
</evidence>
<comment type="caution">
    <text evidence="8">The sequence shown here is derived from an EMBL/GenBank/DDBJ whole genome shotgun (WGS) entry which is preliminary data.</text>
</comment>
<reference evidence="8" key="2">
    <citation type="submission" date="2023-05" db="EMBL/GenBank/DDBJ databases">
        <authorList>
            <consortium name="Lawrence Berkeley National Laboratory"/>
            <person name="Steindorff A."/>
            <person name="Hensen N."/>
            <person name="Bonometti L."/>
            <person name="Westerberg I."/>
            <person name="Brannstrom I.O."/>
            <person name="Guillou S."/>
            <person name="Cros-Aarteil S."/>
            <person name="Calhoun S."/>
            <person name="Haridas S."/>
            <person name="Kuo A."/>
            <person name="Mondo S."/>
            <person name="Pangilinan J."/>
            <person name="Riley R."/>
            <person name="Labutti K."/>
            <person name="Andreopoulos B."/>
            <person name="Lipzen A."/>
            <person name="Chen C."/>
            <person name="Yanf M."/>
            <person name="Daum C."/>
            <person name="Ng V."/>
            <person name="Clum A."/>
            <person name="Ohm R."/>
            <person name="Martin F."/>
            <person name="Silar P."/>
            <person name="Natvig D."/>
            <person name="Lalanne C."/>
            <person name="Gautier V."/>
            <person name="Ament-Velasquez S.L."/>
            <person name="Kruys A."/>
            <person name="Hutchinson M.I."/>
            <person name="Powell A.J."/>
            <person name="Barry K."/>
            <person name="Miller A.N."/>
            <person name="Grigoriev I.V."/>
            <person name="Debuchy R."/>
            <person name="Gladieux P."/>
            <person name="Thoren M.H."/>
            <person name="Johannesson H."/>
        </authorList>
    </citation>
    <scope>NUCLEOTIDE SEQUENCE</scope>
    <source>
        <strain evidence="8">PSN309</strain>
    </source>
</reference>
<evidence type="ECO:0000256" key="3">
    <source>
        <dbReference type="ARBA" id="ARBA00022806"/>
    </source>
</evidence>
<dbReference type="CDD" id="cd18795">
    <property type="entry name" value="SF2_C_Ski2"/>
    <property type="match status" value="1"/>
</dbReference>
<accession>A0AAN7AKJ6</accession>
<feature type="compositionally biased region" description="Basic and acidic residues" evidence="5">
    <location>
        <begin position="1143"/>
        <end position="1160"/>
    </location>
</feature>
<evidence type="ECO:0000313" key="9">
    <source>
        <dbReference type="Proteomes" id="UP001302126"/>
    </source>
</evidence>
<dbReference type="GO" id="GO:0005737">
    <property type="term" value="C:cytoplasm"/>
    <property type="evidence" value="ECO:0007669"/>
    <property type="project" value="TreeGrafter"/>
</dbReference>
<dbReference type="SMART" id="SM00487">
    <property type="entry name" value="DEXDc"/>
    <property type="match status" value="1"/>
</dbReference>
<gene>
    <name evidence="8" type="ORF">QBC35DRAFT_493254</name>
</gene>
<evidence type="ECO:0000256" key="5">
    <source>
        <dbReference type="SAM" id="MobiDB-lite"/>
    </source>
</evidence>
<dbReference type="PANTHER" id="PTHR44533:SF4">
    <property type="entry name" value="DEAD_H RNA HELICASE, PUTATIVE-RELATED"/>
    <property type="match status" value="1"/>
</dbReference>
<feature type="domain" description="Helicase ATP-binding" evidence="6">
    <location>
        <begin position="714"/>
        <end position="887"/>
    </location>
</feature>
<dbReference type="PANTHER" id="PTHR44533">
    <property type="entry name" value="DEAD/H RNA HELICASE, PUTATIVE-RELATED"/>
    <property type="match status" value="1"/>
</dbReference>
<keyword evidence="9" id="KW-1185">Reference proteome</keyword>
<dbReference type="Proteomes" id="UP001302126">
    <property type="component" value="Unassembled WGS sequence"/>
</dbReference>
<feature type="region of interest" description="Disordered" evidence="5">
    <location>
        <begin position="1707"/>
        <end position="1738"/>
    </location>
</feature>
<dbReference type="CDD" id="cd18025">
    <property type="entry name" value="DEXHc_DDX60"/>
    <property type="match status" value="1"/>
</dbReference>
<dbReference type="InterPro" id="IPR001650">
    <property type="entry name" value="Helicase_C-like"/>
</dbReference>
<dbReference type="GO" id="GO:0005524">
    <property type="term" value="F:ATP binding"/>
    <property type="evidence" value="ECO:0007669"/>
    <property type="project" value="UniProtKB-KW"/>
</dbReference>
<feature type="compositionally biased region" description="Acidic residues" evidence="5">
    <location>
        <begin position="1707"/>
        <end position="1720"/>
    </location>
</feature>
<dbReference type="GO" id="GO:0003676">
    <property type="term" value="F:nucleic acid binding"/>
    <property type="evidence" value="ECO:0007669"/>
    <property type="project" value="InterPro"/>
</dbReference>
<dbReference type="InterPro" id="IPR027417">
    <property type="entry name" value="P-loop_NTPase"/>
</dbReference>
<feature type="region of interest" description="Disordered" evidence="5">
    <location>
        <begin position="373"/>
        <end position="395"/>
    </location>
</feature>
<dbReference type="Pfam" id="PF23002">
    <property type="entry name" value="PIN-like_DDX60"/>
    <property type="match status" value="1"/>
</dbReference>
<evidence type="ECO:0008006" key="10">
    <source>
        <dbReference type="Google" id="ProtNLM"/>
    </source>
</evidence>
<dbReference type="SMART" id="SM00490">
    <property type="entry name" value="HELICc"/>
    <property type="match status" value="1"/>
</dbReference>
<dbReference type="SUPFAM" id="SSF52540">
    <property type="entry name" value="P-loop containing nucleoside triphosphate hydrolases"/>
    <property type="match status" value="1"/>
</dbReference>
<evidence type="ECO:0000256" key="2">
    <source>
        <dbReference type="ARBA" id="ARBA00022801"/>
    </source>
</evidence>
<dbReference type="Pfam" id="PF00271">
    <property type="entry name" value="Helicase_C"/>
    <property type="match status" value="1"/>
</dbReference>
<reference evidence="8" key="1">
    <citation type="journal article" date="2023" name="Mol. Phylogenet. Evol.">
        <title>Genome-scale phylogeny and comparative genomics of the fungal order Sordariales.</title>
        <authorList>
            <person name="Hensen N."/>
            <person name="Bonometti L."/>
            <person name="Westerberg I."/>
            <person name="Brannstrom I.O."/>
            <person name="Guillou S."/>
            <person name="Cros-Aarteil S."/>
            <person name="Calhoun S."/>
            <person name="Haridas S."/>
            <person name="Kuo A."/>
            <person name="Mondo S."/>
            <person name="Pangilinan J."/>
            <person name="Riley R."/>
            <person name="LaButti K."/>
            <person name="Andreopoulos B."/>
            <person name="Lipzen A."/>
            <person name="Chen C."/>
            <person name="Yan M."/>
            <person name="Daum C."/>
            <person name="Ng V."/>
            <person name="Clum A."/>
            <person name="Steindorff A."/>
            <person name="Ohm R.A."/>
            <person name="Martin F."/>
            <person name="Silar P."/>
            <person name="Natvig D.O."/>
            <person name="Lalanne C."/>
            <person name="Gautier V."/>
            <person name="Ament-Velasquez S.L."/>
            <person name="Kruys A."/>
            <person name="Hutchinson M.I."/>
            <person name="Powell A.J."/>
            <person name="Barry K."/>
            <person name="Miller A.N."/>
            <person name="Grigoriev I.V."/>
            <person name="Debuchy R."/>
            <person name="Gladieux P."/>
            <person name="Hiltunen Thoren M."/>
            <person name="Johannesson H."/>
        </authorList>
    </citation>
    <scope>NUCLEOTIDE SEQUENCE</scope>
    <source>
        <strain evidence="8">PSN309</strain>
    </source>
</reference>
<dbReference type="PROSITE" id="PS51194">
    <property type="entry name" value="HELICASE_CTER"/>
    <property type="match status" value="1"/>
</dbReference>
<evidence type="ECO:0000256" key="1">
    <source>
        <dbReference type="ARBA" id="ARBA00022741"/>
    </source>
</evidence>